<dbReference type="Gene3D" id="3.30.70.270">
    <property type="match status" value="1"/>
</dbReference>
<keyword evidence="2" id="KW-0227">DNA damage</keyword>
<dbReference type="STRING" id="393003.SAMN05660461_4340"/>
<dbReference type="PANTHER" id="PTHR35369">
    <property type="entry name" value="BLR3025 PROTEIN-RELATED"/>
    <property type="match status" value="1"/>
</dbReference>
<comment type="similarity">
    <text evidence="1">Belongs to the DNA polymerase type-Y family.</text>
</comment>
<dbReference type="Proteomes" id="UP000190166">
    <property type="component" value="Unassembled WGS sequence"/>
</dbReference>
<dbReference type="InterPro" id="IPR043128">
    <property type="entry name" value="Rev_trsase/Diguanyl_cyclase"/>
</dbReference>
<evidence type="ECO:0000313" key="5">
    <source>
        <dbReference type="Proteomes" id="UP000190166"/>
    </source>
</evidence>
<evidence type="ECO:0000313" key="4">
    <source>
        <dbReference type="EMBL" id="SKD08466.1"/>
    </source>
</evidence>
<dbReference type="CDD" id="cd03468">
    <property type="entry name" value="PolY_like"/>
    <property type="match status" value="1"/>
</dbReference>
<dbReference type="Gene3D" id="3.40.1170.60">
    <property type="match status" value="1"/>
</dbReference>
<dbReference type="InterPro" id="IPR001126">
    <property type="entry name" value="UmuC"/>
</dbReference>
<accession>A0A1T5P734</accession>
<dbReference type="GO" id="GO:0006281">
    <property type="term" value="P:DNA repair"/>
    <property type="evidence" value="ECO:0007669"/>
    <property type="project" value="InterPro"/>
</dbReference>
<dbReference type="RefSeq" id="WP_079471601.1">
    <property type="nucleotide sequence ID" value="NZ_FUZZ01000003.1"/>
</dbReference>
<evidence type="ECO:0000256" key="2">
    <source>
        <dbReference type="ARBA" id="ARBA00022763"/>
    </source>
</evidence>
<protein>
    <submittedName>
        <fullName evidence="4">Protein ImuB</fullName>
    </submittedName>
</protein>
<proteinExistence type="inferred from homology"/>
<dbReference type="EMBL" id="FUZZ01000003">
    <property type="protein sequence ID" value="SKD08466.1"/>
    <property type="molecule type" value="Genomic_DNA"/>
</dbReference>
<evidence type="ECO:0000256" key="1">
    <source>
        <dbReference type="ARBA" id="ARBA00010945"/>
    </source>
</evidence>
<dbReference type="AlphaFoldDB" id="A0A1T5P734"/>
<organism evidence="4 5">
    <name type="scientific">Chitinophaga ginsengisegetis</name>
    <dbReference type="NCBI Taxonomy" id="393003"/>
    <lineage>
        <taxon>Bacteria</taxon>
        <taxon>Pseudomonadati</taxon>
        <taxon>Bacteroidota</taxon>
        <taxon>Chitinophagia</taxon>
        <taxon>Chitinophagales</taxon>
        <taxon>Chitinophagaceae</taxon>
        <taxon>Chitinophaga</taxon>
    </lineage>
</organism>
<keyword evidence="5" id="KW-1185">Reference proteome</keyword>
<feature type="domain" description="UmuC" evidence="3">
    <location>
        <begin position="16"/>
        <end position="150"/>
    </location>
</feature>
<dbReference type="InterPro" id="IPR050356">
    <property type="entry name" value="SulA_CellDiv_inhibitor"/>
</dbReference>
<dbReference type="Pfam" id="PF00817">
    <property type="entry name" value="IMS"/>
    <property type="match status" value="1"/>
</dbReference>
<dbReference type="InterPro" id="IPR043502">
    <property type="entry name" value="DNA/RNA_pol_sf"/>
</dbReference>
<sequence length="500" mass="56571">MARRFVSIWFPHLMTDWLIRCRPALRQEAFVLAIPDHGRMIVTAASRTAQLQGITKGMAVADARALIGTLQVIDDKPGQSNRILNALGEWAIRFTPVTATDPPDGLLLEVTGCAHLWGGEEVYLEEIVTRLTHIGYQVRAGMADTIGAAWAIPRFGQTPAVIPAGEQMAALMDMPPAALRLESAICERLMKLGLRQAGSFIGMPRTVLRRRFGREMLLRLDQFTGLEDEVIQPLLPVEPYQERLPCLEPIVTGTGIEIALRRLLETLCQRLSQEEKGLRSAVLKCYKVDGAIEQLEIGTGHPSHNTNHLFKLFESKIPTIKPDLGIELFVLEAPKVEDVRPLQETFWNAAGGLEDVSIAELIDRLEGKTGKGTVHRYLPAEHHWPEWSVKPVVSLHEKTDTSWRTDRRRPIQLLSRPEPIEVAAPIPDYPPMHFRYKGKVHKVKKADGPERIESEWWLQQGQHRDYYVVEDDTGSRYWLFRLGHYTGDKPHAWFIHGFFA</sequence>
<reference evidence="4 5" key="1">
    <citation type="submission" date="2017-02" db="EMBL/GenBank/DDBJ databases">
        <authorList>
            <person name="Peterson S.W."/>
        </authorList>
    </citation>
    <scope>NUCLEOTIDE SEQUENCE [LARGE SCALE GENOMIC DNA]</scope>
    <source>
        <strain evidence="4 5">DSM 18108</strain>
    </source>
</reference>
<gene>
    <name evidence="4" type="ORF">SAMN05660461_4340</name>
</gene>
<dbReference type="SUPFAM" id="SSF56672">
    <property type="entry name" value="DNA/RNA polymerases"/>
    <property type="match status" value="1"/>
</dbReference>
<evidence type="ECO:0000259" key="3">
    <source>
        <dbReference type="Pfam" id="PF00817"/>
    </source>
</evidence>
<name>A0A1T5P734_9BACT</name>
<dbReference type="PANTHER" id="PTHR35369:SF2">
    <property type="entry name" value="BLR3025 PROTEIN"/>
    <property type="match status" value="1"/>
</dbReference>